<accession>A0ACC1JJL8</accession>
<sequence>MSDLDGRMLSNSVGGGIRLSYSKNPLGVRSQNNPTGPAAAGMGVPNPMLTSAAVAAAAAAMANGYHAVSGSPYGYPAVSLLQAQHQQQQLYQPLRPAATPSPPGVGLAARGSAAAVGAASHHSISSSSHASPIPSPGATASGAEQTAVPRDALSFLHQPIHQLHKQVAGDPVCSASPPQTGAIKHATNIVSDQ</sequence>
<reference evidence="1" key="1">
    <citation type="submission" date="2022-07" db="EMBL/GenBank/DDBJ databases">
        <title>Phylogenomic reconstructions and comparative analyses of Kickxellomycotina fungi.</title>
        <authorList>
            <person name="Reynolds N.K."/>
            <person name="Stajich J.E."/>
            <person name="Barry K."/>
            <person name="Grigoriev I.V."/>
            <person name="Crous P."/>
            <person name="Smith M.E."/>
        </authorList>
    </citation>
    <scope>NUCLEOTIDE SEQUENCE</scope>
    <source>
        <strain evidence="1">CBS 109366</strain>
    </source>
</reference>
<dbReference type="Proteomes" id="UP001140234">
    <property type="component" value="Unassembled WGS sequence"/>
</dbReference>
<dbReference type="EMBL" id="JANBUJ010003715">
    <property type="protein sequence ID" value="KAJ2759673.1"/>
    <property type="molecule type" value="Genomic_DNA"/>
</dbReference>
<keyword evidence="2" id="KW-1185">Reference proteome</keyword>
<comment type="caution">
    <text evidence="1">The sequence shown here is derived from an EMBL/GenBank/DDBJ whole genome shotgun (WGS) entry which is preliminary data.</text>
</comment>
<protein>
    <submittedName>
        <fullName evidence="1">Uncharacterized protein</fullName>
    </submittedName>
</protein>
<proteinExistence type="predicted"/>
<organism evidence="1 2">
    <name type="scientific">Coemansia nantahalensis</name>
    <dbReference type="NCBI Taxonomy" id="2789366"/>
    <lineage>
        <taxon>Eukaryota</taxon>
        <taxon>Fungi</taxon>
        <taxon>Fungi incertae sedis</taxon>
        <taxon>Zoopagomycota</taxon>
        <taxon>Kickxellomycotina</taxon>
        <taxon>Kickxellomycetes</taxon>
        <taxon>Kickxellales</taxon>
        <taxon>Kickxellaceae</taxon>
        <taxon>Coemansia</taxon>
    </lineage>
</organism>
<name>A0ACC1JJL8_9FUNG</name>
<gene>
    <name evidence="1" type="ORF">IWQ57_006494</name>
</gene>
<evidence type="ECO:0000313" key="1">
    <source>
        <dbReference type="EMBL" id="KAJ2759673.1"/>
    </source>
</evidence>
<evidence type="ECO:0000313" key="2">
    <source>
        <dbReference type="Proteomes" id="UP001140234"/>
    </source>
</evidence>